<protein>
    <submittedName>
        <fullName evidence="1">Uncharacterized protein</fullName>
    </submittedName>
</protein>
<proteinExistence type="predicted"/>
<dbReference type="AlphaFoldDB" id="A0A0A9BPD9"/>
<reference evidence="1" key="1">
    <citation type="submission" date="2014-09" db="EMBL/GenBank/DDBJ databases">
        <authorList>
            <person name="Magalhaes I.L.F."/>
            <person name="Oliveira U."/>
            <person name="Santos F.R."/>
            <person name="Vidigal T.H.D.A."/>
            <person name="Brescovit A.D."/>
            <person name="Santos A.J."/>
        </authorList>
    </citation>
    <scope>NUCLEOTIDE SEQUENCE</scope>
    <source>
        <tissue evidence="1">Shoot tissue taken approximately 20 cm above the soil surface</tissue>
    </source>
</reference>
<evidence type="ECO:0000313" key="1">
    <source>
        <dbReference type="EMBL" id="JAD65839.1"/>
    </source>
</evidence>
<reference evidence="1" key="2">
    <citation type="journal article" date="2015" name="Data Brief">
        <title>Shoot transcriptome of the giant reed, Arundo donax.</title>
        <authorList>
            <person name="Barrero R.A."/>
            <person name="Guerrero F.D."/>
            <person name="Moolhuijzen P."/>
            <person name="Goolsby J.A."/>
            <person name="Tidwell J."/>
            <person name="Bellgard S.E."/>
            <person name="Bellgard M.I."/>
        </authorList>
    </citation>
    <scope>NUCLEOTIDE SEQUENCE</scope>
    <source>
        <tissue evidence="1">Shoot tissue taken approximately 20 cm above the soil surface</tissue>
    </source>
</reference>
<accession>A0A0A9BPD9</accession>
<name>A0A0A9BPD9_ARUDO</name>
<sequence length="26" mass="3077">MCLVSNGDTDYWHFESFTCLLFLTFS</sequence>
<dbReference type="EMBL" id="GBRH01232056">
    <property type="protein sequence ID" value="JAD65839.1"/>
    <property type="molecule type" value="Transcribed_RNA"/>
</dbReference>
<organism evidence="1">
    <name type="scientific">Arundo donax</name>
    <name type="common">Giant reed</name>
    <name type="synonym">Donax arundinaceus</name>
    <dbReference type="NCBI Taxonomy" id="35708"/>
    <lineage>
        <taxon>Eukaryota</taxon>
        <taxon>Viridiplantae</taxon>
        <taxon>Streptophyta</taxon>
        <taxon>Embryophyta</taxon>
        <taxon>Tracheophyta</taxon>
        <taxon>Spermatophyta</taxon>
        <taxon>Magnoliopsida</taxon>
        <taxon>Liliopsida</taxon>
        <taxon>Poales</taxon>
        <taxon>Poaceae</taxon>
        <taxon>PACMAD clade</taxon>
        <taxon>Arundinoideae</taxon>
        <taxon>Arundineae</taxon>
        <taxon>Arundo</taxon>
    </lineage>
</organism>